<dbReference type="EMBL" id="AMYB01000007">
    <property type="protein sequence ID" value="OAD00190.1"/>
    <property type="molecule type" value="Genomic_DNA"/>
</dbReference>
<evidence type="ECO:0000313" key="2">
    <source>
        <dbReference type="Proteomes" id="UP000077051"/>
    </source>
</evidence>
<dbReference type="Proteomes" id="UP000077051">
    <property type="component" value="Unassembled WGS sequence"/>
</dbReference>
<organism evidence="1 2">
    <name type="scientific">Mucor lusitanicus CBS 277.49</name>
    <dbReference type="NCBI Taxonomy" id="747725"/>
    <lineage>
        <taxon>Eukaryota</taxon>
        <taxon>Fungi</taxon>
        <taxon>Fungi incertae sedis</taxon>
        <taxon>Mucoromycota</taxon>
        <taxon>Mucoromycotina</taxon>
        <taxon>Mucoromycetes</taxon>
        <taxon>Mucorales</taxon>
        <taxon>Mucorineae</taxon>
        <taxon>Mucoraceae</taxon>
        <taxon>Mucor</taxon>
    </lineage>
</organism>
<keyword evidence="2" id="KW-1185">Reference proteome</keyword>
<dbReference type="STRING" id="747725.A0A162QA30"/>
<dbReference type="AlphaFoldDB" id="A0A162QA30"/>
<reference evidence="1 2" key="1">
    <citation type="submission" date="2015-06" db="EMBL/GenBank/DDBJ databases">
        <title>Expansion of signal transduction pathways in fungi by whole-genome duplication.</title>
        <authorList>
            <consortium name="DOE Joint Genome Institute"/>
            <person name="Corrochano L.M."/>
            <person name="Kuo A."/>
            <person name="Marcet-Houben M."/>
            <person name="Polaino S."/>
            <person name="Salamov A."/>
            <person name="Villalobos J.M."/>
            <person name="Alvarez M.I."/>
            <person name="Avalos J."/>
            <person name="Benito E.P."/>
            <person name="Benoit I."/>
            <person name="Burger G."/>
            <person name="Camino L.P."/>
            <person name="Canovas D."/>
            <person name="Cerda-Olmedo E."/>
            <person name="Cheng J.-F."/>
            <person name="Dominguez A."/>
            <person name="Elias M."/>
            <person name="Eslava A.P."/>
            <person name="Glaser F."/>
            <person name="Grimwood J."/>
            <person name="Gutierrez G."/>
            <person name="Heitman J."/>
            <person name="Henrissat B."/>
            <person name="Iturriaga E.A."/>
            <person name="Lang B.F."/>
            <person name="Lavin J.L."/>
            <person name="Lee S."/>
            <person name="Li W."/>
            <person name="Lindquist E."/>
            <person name="Lopez-Garcia S."/>
            <person name="Luque E.M."/>
            <person name="Marcos A.T."/>
            <person name="Martin J."/>
            <person name="Mccluskey K."/>
            <person name="Medina H.R."/>
            <person name="Miralles-Duran A."/>
            <person name="Miyazaki A."/>
            <person name="Munoz-Torres E."/>
            <person name="Oguiza J.A."/>
            <person name="Ohm R."/>
            <person name="Olmedo M."/>
            <person name="Orejas M."/>
            <person name="Ortiz-Castellanos L."/>
            <person name="Pisabarro A.G."/>
            <person name="Rodriguez-Romero J."/>
            <person name="Ruiz-Herrera J."/>
            <person name="Ruiz-Vazquez R."/>
            <person name="Sanz C."/>
            <person name="Schackwitz W."/>
            <person name="Schmutz J."/>
            <person name="Shahriari M."/>
            <person name="Shelest E."/>
            <person name="Silva-Franco F."/>
            <person name="Soanes D."/>
            <person name="Syed K."/>
            <person name="Tagua V.G."/>
            <person name="Talbot N.J."/>
            <person name="Thon M."/>
            <person name="De Vries R.P."/>
            <person name="Wiebenga A."/>
            <person name="Yadav J.S."/>
            <person name="Braun E.L."/>
            <person name="Baker S."/>
            <person name="Garre V."/>
            <person name="Horwitz B."/>
            <person name="Torres-Martinez S."/>
            <person name="Idnurm A."/>
            <person name="Herrera-Estrella A."/>
            <person name="Gabaldon T."/>
            <person name="Grigoriev I.V."/>
        </authorList>
    </citation>
    <scope>NUCLEOTIDE SEQUENCE [LARGE SCALE GENOMIC DNA]</scope>
    <source>
        <strain evidence="1 2">CBS 277.49</strain>
    </source>
</reference>
<sequence length="209" mass="24277">MSLIQVNHLKDALHPKLQKAVIVNRATTLAEGIHIAIEIERAYWKAGKKLYDDFSPVHQPSYQLSMPVAQEQNYQQPKDFKKNYRDCWKRKEEKQNVQQLATQEDSDSEEDVNIFAHTMHNNNNQELNQDVKRGSRFNNMTIQQENQQEQWEVLVDTGSTIISTISKETVQALSRSTTVCVQTQGNLLWQYQYASSKLQGYYGIQVQQE</sequence>
<protein>
    <submittedName>
        <fullName evidence="1">Uncharacterized protein</fullName>
    </submittedName>
</protein>
<accession>A0A162QA30</accession>
<dbReference type="VEuPathDB" id="FungiDB:MUCCIDRAFT_113648"/>
<name>A0A162QA30_MUCCL</name>
<evidence type="ECO:0000313" key="1">
    <source>
        <dbReference type="EMBL" id="OAD00190.1"/>
    </source>
</evidence>
<dbReference type="OrthoDB" id="2289027at2759"/>
<gene>
    <name evidence="1" type="ORF">MUCCIDRAFT_113648</name>
</gene>
<proteinExistence type="predicted"/>
<comment type="caution">
    <text evidence="1">The sequence shown here is derived from an EMBL/GenBank/DDBJ whole genome shotgun (WGS) entry which is preliminary data.</text>
</comment>